<dbReference type="Pfam" id="PF01476">
    <property type="entry name" value="LysM"/>
    <property type="match status" value="1"/>
</dbReference>
<protein>
    <recommendedName>
        <fullName evidence="1">LysM domain-containing protein</fullName>
    </recommendedName>
</protein>
<accession>A0AA97GX36</accession>
<dbReference type="SMART" id="SM00257">
    <property type="entry name" value="LysM"/>
    <property type="match status" value="1"/>
</dbReference>
<proteinExistence type="predicted"/>
<sequence length="96" mass="10038">MIARRRVVGALLLGSVLAGTVWLLAIVGSNYADAATPNTPGVTEVVHVRSGESLSDVARRIAADLPVAGVVEQLRELNHLESSGLRIGQPLIAPAY</sequence>
<dbReference type="InterPro" id="IPR018392">
    <property type="entry name" value="LysM"/>
</dbReference>
<dbReference type="Gene3D" id="3.10.350.10">
    <property type="entry name" value="LysM domain"/>
    <property type="match status" value="1"/>
</dbReference>
<gene>
    <name evidence="2" type="ORF">MP11Mi_35190</name>
</gene>
<reference evidence="2" key="1">
    <citation type="submission" date="2023-06" db="EMBL/GenBank/DDBJ databases">
        <title>Gordonia sp. nov. and Pseudochrobactrum sp. nov., two species isolated from the burying beetle Nicrophorus vespilloides.</title>
        <authorList>
            <person name="Poehlein A."/>
            <person name="Guzman J."/>
            <person name="Daniel R."/>
            <person name="Vilcinskas A."/>
        </authorList>
    </citation>
    <scope>NUCLEOTIDE SEQUENCE</scope>
    <source>
        <strain evidence="2">MP11Mi</strain>
    </source>
</reference>
<dbReference type="AlphaFoldDB" id="A0AA97GX36"/>
<dbReference type="InterPro" id="IPR036779">
    <property type="entry name" value="LysM_dom_sf"/>
</dbReference>
<evidence type="ECO:0000259" key="1">
    <source>
        <dbReference type="SMART" id="SM00257"/>
    </source>
</evidence>
<organism evidence="2">
    <name type="scientific">Gordonia sp. MP11Mi</name>
    <dbReference type="NCBI Taxonomy" id="3022769"/>
    <lineage>
        <taxon>Bacteria</taxon>
        <taxon>Bacillati</taxon>
        <taxon>Actinomycetota</taxon>
        <taxon>Actinomycetes</taxon>
        <taxon>Mycobacteriales</taxon>
        <taxon>Gordoniaceae</taxon>
        <taxon>Gordonia</taxon>
    </lineage>
</organism>
<evidence type="ECO:0000313" key="2">
    <source>
        <dbReference type="EMBL" id="WOC14397.1"/>
    </source>
</evidence>
<feature type="domain" description="LysM" evidence="1">
    <location>
        <begin position="45"/>
        <end position="94"/>
    </location>
</feature>
<dbReference type="EMBL" id="CP128986">
    <property type="protein sequence ID" value="WOC14397.1"/>
    <property type="molecule type" value="Genomic_DNA"/>
</dbReference>
<name>A0AA97GX36_9ACTN</name>